<evidence type="ECO:0000313" key="1">
    <source>
        <dbReference type="EMBL" id="KAJ8419939.1"/>
    </source>
</evidence>
<dbReference type="EMBL" id="JAKOGI010004114">
    <property type="protein sequence ID" value="KAJ8419939.1"/>
    <property type="molecule type" value="Genomic_DNA"/>
</dbReference>
<accession>A0A9Q1GI97</accession>
<keyword evidence="2" id="KW-1185">Reference proteome</keyword>
<dbReference type="AlphaFoldDB" id="A0A9Q1GI97"/>
<name>A0A9Q1GI97_9CARY</name>
<sequence length="185" mass="21046">MRKSYACYQRVATLLRGGVETKTRIRTKMASSKLIFDVNDILLYGCSQMEQDGKLISNNWLEFLDCMQIVGRDPKKLALVGKRIQYVLKELKELNGGVCKSKIMLPSELILSHQNNVISKEAVKILTEGKRNQRNNNKKDKGFIKLADNKVTKLVIIVLPNYLLNLRLLSLVEEEMSNLQSVSFG</sequence>
<comment type="caution">
    <text evidence="1">The sequence shown here is derived from an EMBL/GenBank/DDBJ whole genome shotgun (WGS) entry which is preliminary data.</text>
</comment>
<protein>
    <submittedName>
        <fullName evidence="1">Uncharacterized protein</fullName>
    </submittedName>
</protein>
<proteinExistence type="predicted"/>
<gene>
    <name evidence="1" type="ORF">Cgig2_014443</name>
</gene>
<reference evidence="1" key="1">
    <citation type="submission" date="2022-04" db="EMBL/GenBank/DDBJ databases">
        <title>Carnegiea gigantea Genome sequencing and assembly v2.</title>
        <authorList>
            <person name="Copetti D."/>
            <person name="Sanderson M.J."/>
            <person name="Burquez A."/>
            <person name="Wojciechowski M.F."/>
        </authorList>
    </citation>
    <scope>NUCLEOTIDE SEQUENCE</scope>
    <source>
        <strain evidence="1">SGP5-SGP5p</strain>
        <tissue evidence="1">Aerial part</tissue>
    </source>
</reference>
<dbReference type="Proteomes" id="UP001153076">
    <property type="component" value="Unassembled WGS sequence"/>
</dbReference>
<organism evidence="1 2">
    <name type="scientific">Carnegiea gigantea</name>
    <dbReference type="NCBI Taxonomy" id="171969"/>
    <lineage>
        <taxon>Eukaryota</taxon>
        <taxon>Viridiplantae</taxon>
        <taxon>Streptophyta</taxon>
        <taxon>Embryophyta</taxon>
        <taxon>Tracheophyta</taxon>
        <taxon>Spermatophyta</taxon>
        <taxon>Magnoliopsida</taxon>
        <taxon>eudicotyledons</taxon>
        <taxon>Gunneridae</taxon>
        <taxon>Pentapetalae</taxon>
        <taxon>Caryophyllales</taxon>
        <taxon>Cactineae</taxon>
        <taxon>Cactaceae</taxon>
        <taxon>Cactoideae</taxon>
        <taxon>Echinocereeae</taxon>
        <taxon>Carnegiea</taxon>
    </lineage>
</organism>
<evidence type="ECO:0000313" key="2">
    <source>
        <dbReference type="Proteomes" id="UP001153076"/>
    </source>
</evidence>